<proteinExistence type="predicted"/>
<name>A0A2M8RDC1_9BRAD</name>
<evidence type="ECO:0000313" key="2">
    <source>
        <dbReference type="EMBL" id="PJG55817.1"/>
    </source>
</evidence>
<evidence type="ECO:0000256" key="1">
    <source>
        <dbReference type="SAM" id="SignalP"/>
    </source>
</evidence>
<keyword evidence="1" id="KW-0732">Signal</keyword>
<dbReference type="RefSeq" id="WP_100231208.1">
    <property type="nucleotide sequence ID" value="NZ_PGVG01000004.1"/>
</dbReference>
<reference evidence="2 3" key="1">
    <citation type="submission" date="2017-11" db="EMBL/GenBank/DDBJ databases">
        <title>Bradyrhizobium forestalis sp. nov., an efficient nitrogen-fixing bacterium isolated from nodules of forest legume species in the Amazon.</title>
        <authorList>
            <person name="Costa E.M."/>
            <person name="Guimaraes A."/>
            <person name="Carvalho T.S."/>
            <person name="Rodrigues T.L."/>
            <person name="Ribeiro P.R.A."/>
            <person name="Lebbe L."/>
            <person name="Willems A."/>
            <person name="Moreira F.M.S."/>
        </authorList>
    </citation>
    <scope>NUCLEOTIDE SEQUENCE [LARGE SCALE GENOMIC DNA]</scope>
    <source>
        <strain evidence="2 3">INPA54B</strain>
    </source>
</reference>
<sequence length="110" mass="12090">MRTITIALLAGVGALAAAGGARAADIYTTSEYTNPDLVQQVRLVCDDAGNCYRTRRGARVIVRDSYATMPRDRYYYERRTYRDWDDGPRAGVGIRAPGVSVGVGVGDDRW</sequence>
<comment type="caution">
    <text evidence="2">The sequence shown here is derived from an EMBL/GenBank/DDBJ whole genome shotgun (WGS) entry which is preliminary data.</text>
</comment>
<dbReference type="Proteomes" id="UP000231194">
    <property type="component" value="Unassembled WGS sequence"/>
</dbReference>
<accession>A0A2M8RDC1</accession>
<feature type="signal peptide" evidence="1">
    <location>
        <begin position="1"/>
        <end position="23"/>
    </location>
</feature>
<feature type="chain" id="PRO_5014786346" evidence="1">
    <location>
        <begin position="24"/>
        <end position="110"/>
    </location>
</feature>
<dbReference type="AlphaFoldDB" id="A0A2M8RDC1"/>
<dbReference type="EMBL" id="PGVG01000004">
    <property type="protein sequence ID" value="PJG55817.1"/>
    <property type="molecule type" value="Genomic_DNA"/>
</dbReference>
<protein>
    <submittedName>
        <fullName evidence="2">Uncharacterized protein</fullName>
    </submittedName>
</protein>
<dbReference type="OrthoDB" id="8255905at2"/>
<evidence type="ECO:0000313" key="3">
    <source>
        <dbReference type="Proteomes" id="UP000231194"/>
    </source>
</evidence>
<gene>
    <name evidence="2" type="ORF">CVM73_06590</name>
</gene>
<organism evidence="2 3">
    <name type="scientific">Bradyrhizobium forestalis</name>
    <dbReference type="NCBI Taxonomy" id="1419263"/>
    <lineage>
        <taxon>Bacteria</taxon>
        <taxon>Pseudomonadati</taxon>
        <taxon>Pseudomonadota</taxon>
        <taxon>Alphaproteobacteria</taxon>
        <taxon>Hyphomicrobiales</taxon>
        <taxon>Nitrobacteraceae</taxon>
        <taxon>Bradyrhizobium</taxon>
    </lineage>
</organism>
<keyword evidence="3" id="KW-1185">Reference proteome</keyword>